<dbReference type="AlphaFoldDB" id="A0A250XGV1"/>
<sequence>MSFFPATNSKSLFEDVFMKSQLKKWDMTKMQYKAFRYTKYYHKMQAEEFVLDLLNDPNFDLKVLSNSGEWLDFPKQIQSAEVEVIPCSLTRMDFFDKILTAEPAIVRQSGDIIKCMDDQREGFQVSDMLRQMLLCEESENAELYSDDEKSQFLWRIFEHICLGGACCQFEDVLEPYLDAAKKIYKETLSVQKNATTSKIEVVSVVYRIKSIKCESGPSSLFPTHSRNNFCYITVDPLRRLARFWYHGMMPFW</sequence>
<dbReference type="Proteomes" id="UP000232323">
    <property type="component" value="Unassembled WGS sequence"/>
</dbReference>
<protein>
    <recommendedName>
        <fullName evidence="3">Cilia- and flagella-associated protein 300</fullName>
    </recommendedName>
</protein>
<evidence type="ECO:0000313" key="8">
    <source>
        <dbReference type="Proteomes" id="UP000232323"/>
    </source>
</evidence>
<evidence type="ECO:0000313" key="7">
    <source>
        <dbReference type="EMBL" id="GAX82304.1"/>
    </source>
</evidence>
<reference evidence="7 8" key="1">
    <citation type="submission" date="2017-08" db="EMBL/GenBank/DDBJ databases">
        <title>Acidophilic green algal genome provides insights into adaptation to an acidic environment.</title>
        <authorList>
            <person name="Hirooka S."/>
            <person name="Hirose Y."/>
            <person name="Kanesaki Y."/>
            <person name="Higuchi S."/>
            <person name="Fujiwara T."/>
            <person name="Onuma R."/>
            <person name="Era A."/>
            <person name="Ohbayashi R."/>
            <person name="Uzuka A."/>
            <person name="Nozaki H."/>
            <person name="Yoshikawa H."/>
            <person name="Miyagishima S.Y."/>
        </authorList>
    </citation>
    <scope>NUCLEOTIDE SEQUENCE [LARGE SCALE GENOMIC DNA]</scope>
    <source>
        <strain evidence="7 8">NIES-2499</strain>
    </source>
</reference>
<dbReference type="STRING" id="1157962.A0A250XGV1"/>
<dbReference type="PANTHER" id="PTHR31078:SF1">
    <property type="entry name" value="CILIA- AND FLAGELLA-ASSOCIATED PROTEIN 300"/>
    <property type="match status" value="1"/>
</dbReference>
<dbReference type="PANTHER" id="PTHR31078">
    <property type="entry name" value="CILIA- AND FLAGELLA-ASSOCIATED PROTEIN 300"/>
    <property type="match status" value="1"/>
</dbReference>
<evidence type="ECO:0000256" key="6">
    <source>
        <dbReference type="ARBA" id="ARBA00023273"/>
    </source>
</evidence>
<dbReference type="EMBL" id="BEGY01000078">
    <property type="protein sequence ID" value="GAX82304.1"/>
    <property type="molecule type" value="Genomic_DNA"/>
</dbReference>
<comment type="similarity">
    <text evidence="2">Belongs to the CFAP300 family.</text>
</comment>
<gene>
    <name evidence="7" type="ORF">CEUSTIGMA_g9733.t1</name>
</gene>
<keyword evidence="5" id="KW-0206">Cytoskeleton</keyword>
<evidence type="ECO:0000256" key="5">
    <source>
        <dbReference type="ARBA" id="ARBA00023212"/>
    </source>
</evidence>
<accession>A0A250XGV1</accession>
<comment type="caution">
    <text evidence="7">The sequence shown here is derived from an EMBL/GenBank/DDBJ whole genome shotgun (WGS) entry which is preliminary data.</text>
</comment>
<dbReference type="InterPro" id="IPR029416">
    <property type="entry name" value="CFAP300"/>
</dbReference>
<proteinExistence type="inferred from homology"/>
<dbReference type="GO" id="GO:0005930">
    <property type="term" value="C:axoneme"/>
    <property type="evidence" value="ECO:0007669"/>
    <property type="project" value="UniProtKB-SubCell"/>
</dbReference>
<evidence type="ECO:0000256" key="4">
    <source>
        <dbReference type="ARBA" id="ARBA00022490"/>
    </source>
</evidence>
<keyword evidence="6" id="KW-0966">Cell projection</keyword>
<dbReference type="Pfam" id="PF14926">
    <property type="entry name" value="CFAP300"/>
    <property type="match status" value="1"/>
</dbReference>
<name>A0A250XGV1_9CHLO</name>
<organism evidence="7 8">
    <name type="scientific">Chlamydomonas eustigma</name>
    <dbReference type="NCBI Taxonomy" id="1157962"/>
    <lineage>
        <taxon>Eukaryota</taxon>
        <taxon>Viridiplantae</taxon>
        <taxon>Chlorophyta</taxon>
        <taxon>core chlorophytes</taxon>
        <taxon>Chlorophyceae</taxon>
        <taxon>CS clade</taxon>
        <taxon>Chlamydomonadales</taxon>
        <taxon>Chlamydomonadaceae</taxon>
        <taxon>Chlamydomonas</taxon>
    </lineage>
</organism>
<comment type="subcellular location">
    <subcellularLocation>
        <location evidence="1">Cytoplasm</location>
        <location evidence="1">Cytoskeleton</location>
        <location evidence="1">Cilium axoneme</location>
    </subcellularLocation>
</comment>
<evidence type="ECO:0000256" key="1">
    <source>
        <dbReference type="ARBA" id="ARBA00004430"/>
    </source>
</evidence>
<keyword evidence="4" id="KW-0963">Cytoplasm</keyword>
<keyword evidence="8" id="KW-1185">Reference proteome</keyword>
<evidence type="ECO:0000256" key="3">
    <source>
        <dbReference type="ARBA" id="ARBA00022174"/>
    </source>
</evidence>
<dbReference type="OrthoDB" id="567861at2759"/>
<evidence type="ECO:0000256" key="2">
    <source>
        <dbReference type="ARBA" id="ARBA00009205"/>
    </source>
</evidence>